<organism evidence="4 5">
    <name type="scientific">Setaria digitata</name>
    <dbReference type="NCBI Taxonomy" id="48799"/>
    <lineage>
        <taxon>Eukaryota</taxon>
        <taxon>Metazoa</taxon>
        <taxon>Ecdysozoa</taxon>
        <taxon>Nematoda</taxon>
        <taxon>Chromadorea</taxon>
        <taxon>Rhabditida</taxon>
        <taxon>Spirurina</taxon>
        <taxon>Spiruromorpha</taxon>
        <taxon>Filarioidea</taxon>
        <taxon>Setariidae</taxon>
        <taxon>Setaria</taxon>
    </lineage>
</organism>
<keyword evidence="1" id="KW-1015">Disulfide bond</keyword>
<dbReference type="GO" id="GO:0006508">
    <property type="term" value="P:proteolysis"/>
    <property type="evidence" value="ECO:0007669"/>
    <property type="project" value="InterPro"/>
</dbReference>
<dbReference type="InterPro" id="IPR009003">
    <property type="entry name" value="Peptidase_S1_PA"/>
</dbReference>
<dbReference type="SMART" id="SM00020">
    <property type="entry name" value="Tryp_SPc"/>
    <property type="match status" value="1"/>
</dbReference>
<protein>
    <submittedName>
        <fullName evidence="5">Peptidase S1 domain-containing protein</fullName>
    </submittedName>
</protein>
<dbReference type="WBParaSite" id="sdigi.contig7.g861.t1">
    <property type="protein sequence ID" value="sdigi.contig7.g861.t1"/>
    <property type="gene ID" value="sdigi.contig7.g861"/>
</dbReference>
<dbReference type="SUPFAM" id="SSF50494">
    <property type="entry name" value="Trypsin-like serine proteases"/>
    <property type="match status" value="1"/>
</dbReference>
<dbReference type="InterPro" id="IPR018114">
    <property type="entry name" value="TRYPSIN_HIS"/>
</dbReference>
<evidence type="ECO:0000256" key="2">
    <source>
        <dbReference type="ARBA" id="ARBA00024195"/>
    </source>
</evidence>
<reference evidence="5" key="1">
    <citation type="submission" date="2022-11" db="UniProtKB">
        <authorList>
            <consortium name="WormBaseParasite"/>
        </authorList>
    </citation>
    <scope>IDENTIFICATION</scope>
</reference>
<dbReference type="Gene3D" id="2.40.10.10">
    <property type="entry name" value="Trypsin-like serine proteases"/>
    <property type="match status" value="1"/>
</dbReference>
<evidence type="ECO:0000313" key="5">
    <source>
        <dbReference type="WBParaSite" id="sdigi.contig7.g861.t1"/>
    </source>
</evidence>
<feature type="domain" description="Peptidase S1" evidence="3">
    <location>
        <begin position="23"/>
        <end position="238"/>
    </location>
</feature>
<accession>A0A915Q0R3</accession>
<proteinExistence type="inferred from homology"/>
<dbReference type="PROSITE" id="PS00134">
    <property type="entry name" value="TRYPSIN_HIS"/>
    <property type="match status" value="1"/>
</dbReference>
<dbReference type="Pfam" id="PF00089">
    <property type="entry name" value="Trypsin"/>
    <property type="match status" value="1"/>
</dbReference>
<evidence type="ECO:0000259" key="3">
    <source>
        <dbReference type="PROSITE" id="PS50240"/>
    </source>
</evidence>
<evidence type="ECO:0000256" key="1">
    <source>
        <dbReference type="ARBA" id="ARBA00023157"/>
    </source>
</evidence>
<keyword evidence="4" id="KW-1185">Reference proteome</keyword>
<dbReference type="PANTHER" id="PTHR24256">
    <property type="entry name" value="TRYPTASE-RELATED"/>
    <property type="match status" value="1"/>
</dbReference>
<dbReference type="InterPro" id="IPR051487">
    <property type="entry name" value="Ser/Thr_Proteases_Immune/Dev"/>
</dbReference>
<comment type="similarity">
    <text evidence="2">Belongs to the peptidase S1 family. CLIP subfamily.</text>
</comment>
<dbReference type="GO" id="GO:0004252">
    <property type="term" value="F:serine-type endopeptidase activity"/>
    <property type="evidence" value="ECO:0007669"/>
    <property type="project" value="InterPro"/>
</dbReference>
<dbReference type="AlphaFoldDB" id="A0A915Q0R3"/>
<dbReference type="InterPro" id="IPR043504">
    <property type="entry name" value="Peptidase_S1_PA_chymotrypsin"/>
</dbReference>
<sequence>MKGTDPSECGIANVSSGNTQFKIMGGENVAPGEMPWAIALFYRRVYYCTGTLISRKHVITAAHCFKKTMVVKPCNTSFGYYQEESLQKYTVLYGSNCIHRRNENLCKNSPEMKMSRIIRAQYGRFFHAKCLMADFALLELEDLIKDPLTNYICLGYRNIVRREDQIRLIGYGWGAVLSSYGEKQTNNLQLIDFPKTLSRLECLQASRPKDAVCTVENKTASTCQQVLIKDQNVIAKMG</sequence>
<dbReference type="InterPro" id="IPR001254">
    <property type="entry name" value="Trypsin_dom"/>
</dbReference>
<dbReference type="Proteomes" id="UP000887581">
    <property type="component" value="Unplaced"/>
</dbReference>
<dbReference type="PROSITE" id="PS50240">
    <property type="entry name" value="TRYPSIN_DOM"/>
    <property type="match status" value="1"/>
</dbReference>
<evidence type="ECO:0000313" key="4">
    <source>
        <dbReference type="Proteomes" id="UP000887581"/>
    </source>
</evidence>
<name>A0A915Q0R3_9BILA</name>